<dbReference type="GO" id="GO:0006355">
    <property type="term" value="P:regulation of DNA-templated transcription"/>
    <property type="evidence" value="ECO:0007669"/>
    <property type="project" value="InterPro"/>
</dbReference>
<proteinExistence type="predicted"/>
<comment type="caution">
    <text evidence="1">The sequence shown here is derived from an EMBL/GenBank/DDBJ whole genome shotgun (WGS) entry which is preliminary data.</text>
</comment>
<dbReference type="AlphaFoldDB" id="A0A437UKX0"/>
<dbReference type="Pfam" id="PF03123">
    <property type="entry name" value="CAT_RBD"/>
    <property type="match status" value="1"/>
</dbReference>
<sequence length="283" mass="32512">MIIKRVLNNNTIISLDQNGAEIIVKGKGIAFGKKPGQEADESKTEKVFTLDTKETIRQYQDIIMEISDDIIELTEEIIEVIKNGTKKTINDKIHITLTDHISNLLERMSLGITFDSSLLWNVQALYPEEYQLAVKAVAMIKEHVDLPIPSDEANFIAIHIVNSEMDLEIQETVGITETINQVMNVIEEDMDARIALEHSDLDRARFVLHLRFLLQRIVQDGMLQYDKSDHMMEMLMKEYPQQAACVTKIMQVISEKYQKEIEGERLFLMIHVIRLTTAKEIRG</sequence>
<dbReference type="InterPro" id="IPR050661">
    <property type="entry name" value="BglG_antiterminators"/>
</dbReference>
<dbReference type="GO" id="GO:0003723">
    <property type="term" value="F:RNA binding"/>
    <property type="evidence" value="ECO:0007669"/>
    <property type="project" value="InterPro"/>
</dbReference>
<dbReference type="Pfam" id="PF00874">
    <property type="entry name" value="PRD"/>
    <property type="match status" value="2"/>
</dbReference>
<dbReference type="EMBL" id="RYZS01000001">
    <property type="protein sequence ID" value="RVU94228.1"/>
    <property type="molecule type" value="Genomic_DNA"/>
</dbReference>
<dbReference type="InterPro" id="IPR036650">
    <property type="entry name" value="CAT_RNA-bd_dom_sf"/>
</dbReference>
<evidence type="ECO:0000313" key="2">
    <source>
        <dbReference type="Proteomes" id="UP000288388"/>
    </source>
</evidence>
<protein>
    <submittedName>
        <fullName evidence="1">PRD domain-containing protein</fullName>
    </submittedName>
</protein>
<evidence type="ECO:0000313" key="1">
    <source>
        <dbReference type="EMBL" id="RVU94228.1"/>
    </source>
</evidence>
<dbReference type="PANTHER" id="PTHR30185">
    <property type="entry name" value="CRYPTIC BETA-GLUCOSIDE BGL OPERON ANTITERMINATOR"/>
    <property type="match status" value="1"/>
</dbReference>
<dbReference type="PROSITE" id="PS51372">
    <property type="entry name" value="PRD_2"/>
    <property type="match status" value="2"/>
</dbReference>
<organism evidence="1 2">
    <name type="scientific">Enterococcus avium</name>
    <name type="common">Streptococcus avium</name>
    <dbReference type="NCBI Taxonomy" id="33945"/>
    <lineage>
        <taxon>Bacteria</taxon>
        <taxon>Bacillati</taxon>
        <taxon>Bacillota</taxon>
        <taxon>Bacilli</taxon>
        <taxon>Lactobacillales</taxon>
        <taxon>Enterococcaceae</taxon>
        <taxon>Enterococcus</taxon>
    </lineage>
</organism>
<dbReference type="SUPFAM" id="SSF50151">
    <property type="entry name" value="SacY-like RNA-binding domain"/>
    <property type="match status" value="1"/>
</dbReference>
<dbReference type="Proteomes" id="UP000288388">
    <property type="component" value="Unassembled WGS sequence"/>
</dbReference>
<dbReference type="InterPro" id="IPR036634">
    <property type="entry name" value="PRD_sf"/>
</dbReference>
<dbReference type="SUPFAM" id="SSF63520">
    <property type="entry name" value="PTS-regulatory domain, PRD"/>
    <property type="match status" value="2"/>
</dbReference>
<name>A0A437UKX0_ENTAV</name>
<accession>A0A437UKX0</accession>
<dbReference type="InterPro" id="IPR004341">
    <property type="entry name" value="CAT_RNA-bd_dom"/>
</dbReference>
<dbReference type="InterPro" id="IPR011608">
    <property type="entry name" value="PRD"/>
</dbReference>
<dbReference type="PANTHER" id="PTHR30185:SF15">
    <property type="entry name" value="CRYPTIC BETA-GLUCOSIDE BGL OPERON ANTITERMINATOR"/>
    <property type="match status" value="1"/>
</dbReference>
<dbReference type="Gene3D" id="2.30.24.10">
    <property type="entry name" value="CAT RNA-binding domain"/>
    <property type="match status" value="1"/>
</dbReference>
<dbReference type="SMART" id="SM01061">
    <property type="entry name" value="CAT_RBD"/>
    <property type="match status" value="1"/>
</dbReference>
<reference evidence="1 2" key="1">
    <citation type="submission" date="2018-12" db="EMBL/GenBank/DDBJ databases">
        <title>A novel vanA-carrying plasmid in a clinical isolate of Enterococcus avium.</title>
        <authorList>
            <person name="Bernasconi O.J."/>
            <person name="Luzzaro F."/>
            <person name="Endimiani A."/>
        </authorList>
    </citation>
    <scope>NUCLEOTIDE SEQUENCE [LARGE SCALE GENOMIC DNA]</scope>
    <source>
        <strain evidence="1 2">LC0559/18</strain>
    </source>
</reference>
<gene>
    <name evidence="1" type="ORF">EK398_04870</name>
</gene>
<dbReference type="Gene3D" id="1.10.1790.10">
    <property type="entry name" value="PRD domain"/>
    <property type="match status" value="2"/>
</dbReference>
<dbReference type="RefSeq" id="WP_127978425.1">
    <property type="nucleotide sequence ID" value="NZ_CAAKNX010000013.1"/>
</dbReference>